<evidence type="ECO:0000313" key="2">
    <source>
        <dbReference type="Proteomes" id="UP000253383"/>
    </source>
</evidence>
<gene>
    <name evidence="1" type="ORF">DUE52_22720</name>
</gene>
<proteinExistence type="predicted"/>
<dbReference type="Proteomes" id="UP000253383">
    <property type="component" value="Unassembled WGS sequence"/>
</dbReference>
<accession>A0A368JL02</accession>
<evidence type="ECO:0000313" key="1">
    <source>
        <dbReference type="EMBL" id="RCR67344.1"/>
    </source>
</evidence>
<sequence>MLKRCRDIRENNNLYSSLLSQIKFVANRPILFTRGIGSHWEYTSFNSELRYQNGSNGKFTGKQKISEYSDYGFQIFSESFQRPIFRFDADGVVHENRNETLPILQRRVFTPHFHQYDEEGVEFAFRTLEIDENVARIQSDLDFGFACFCREAKILMDSGGRPALSFQASLFIDAEHLDLHKGIDFE</sequence>
<keyword evidence="2" id="KW-1185">Reference proteome</keyword>
<protein>
    <submittedName>
        <fullName evidence="1">Uncharacterized protein</fullName>
    </submittedName>
</protein>
<reference evidence="1 2" key="1">
    <citation type="submission" date="2018-07" db="EMBL/GenBank/DDBJ databases">
        <title>Genome analysis of Larkinella rosea.</title>
        <authorList>
            <person name="Zhou Z."/>
            <person name="Wang G."/>
        </authorList>
    </citation>
    <scope>NUCLEOTIDE SEQUENCE [LARGE SCALE GENOMIC DNA]</scope>
    <source>
        <strain evidence="2">zzj9</strain>
    </source>
</reference>
<comment type="caution">
    <text evidence="1">The sequence shown here is derived from an EMBL/GenBank/DDBJ whole genome shotgun (WGS) entry which is preliminary data.</text>
</comment>
<name>A0A368JL02_9BACT</name>
<organism evidence="1 2">
    <name type="scientific">Larkinella punicea</name>
    <dbReference type="NCBI Taxonomy" id="2315727"/>
    <lineage>
        <taxon>Bacteria</taxon>
        <taxon>Pseudomonadati</taxon>
        <taxon>Bacteroidota</taxon>
        <taxon>Cytophagia</taxon>
        <taxon>Cytophagales</taxon>
        <taxon>Spirosomataceae</taxon>
        <taxon>Larkinella</taxon>
    </lineage>
</organism>
<dbReference type="EMBL" id="QOWE01000020">
    <property type="protein sequence ID" value="RCR67344.1"/>
    <property type="molecule type" value="Genomic_DNA"/>
</dbReference>
<dbReference type="AlphaFoldDB" id="A0A368JL02"/>